<dbReference type="Pfam" id="PF13692">
    <property type="entry name" value="Glyco_trans_1_4"/>
    <property type="match status" value="1"/>
</dbReference>
<keyword evidence="1" id="KW-0808">Transferase</keyword>
<reference evidence="1 2" key="2">
    <citation type="submission" date="2019-01" db="EMBL/GenBank/DDBJ databases">
        <authorList>
            <person name="Li Y."/>
        </authorList>
    </citation>
    <scope>NUCLEOTIDE SEQUENCE [LARGE SCALE GENOMIC DNA]</scope>
    <source>
        <strain evidence="1 2">07D10-4-3</strain>
    </source>
</reference>
<dbReference type="Proteomes" id="UP000284451">
    <property type="component" value="Unassembled WGS sequence"/>
</dbReference>
<dbReference type="GO" id="GO:0016740">
    <property type="term" value="F:transferase activity"/>
    <property type="evidence" value="ECO:0007669"/>
    <property type="project" value="UniProtKB-KW"/>
</dbReference>
<dbReference type="Gene3D" id="3.40.50.2000">
    <property type="entry name" value="Glycogen Phosphorylase B"/>
    <property type="match status" value="2"/>
</dbReference>
<gene>
    <name evidence="1" type="ORF">D2T29_13620</name>
</gene>
<organism evidence="1 2">
    <name type="scientific">Paenirhodobacter populi</name>
    <dbReference type="NCBI Taxonomy" id="2306993"/>
    <lineage>
        <taxon>Bacteria</taxon>
        <taxon>Pseudomonadati</taxon>
        <taxon>Pseudomonadota</taxon>
        <taxon>Alphaproteobacteria</taxon>
        <taxon>Rhodobacterales</taxon>
        <taxon>Rhodobacter group</taxon>
        <taxon>Paenirhodobacter</taxon>
    </lineage>
</organism>
<name>A0A443KAG7_9RHOB</name>
<dbReference type="AlphaFoldDB" id="A0A443KAG7"/>
<dbReference type="PANTHER" id="PTHR12526">
    <property type="entry name" value="GLYCOSYLTRANSFERASE"/>
    <property type="match status" value="1"/>
</dbReference>
<dbReference type="EMBL" id="SAUY01000018">
    <property type="protein sequence ID" value="RWR29821.1"/>
    <property type="molecule type" value="Genomic_DNA"/>
</dbReference>
<evidence type="ECO:0000313" key="1">
    <source>
        <dbReference type="EMBL" id="RWR29821.1"/>
    </source>
</evidence>
<evidence type="ECO:0000313" key="2">
    <source>
        <dbReference type="Proteomes" id="UP000284451"/>
    </source>
</evidence>
<comment type="caution">
    <text evidence="1">The sequence shown here is derived from an EMBL/GenBank/DDBJ whole genome shotgun (WGS) entry which is preliminary data.</text>
</comment>
<dbReference type="PANTHER" id="PTHR12526:SF637">
    <property type="entry name" value="GLYCOSYLTRANSFERASE EPSF-RELATED"/>
    <property type="match status" value="1"/>
</dbReference>
<dbReference type="SUPFAM" id="SSF53756">
    <property type="entry name" value="UDP-Glycosyltransferase/glycogen phosphorylase"/>
    <property type="match status" value="1"/>
</dbReference>
<protein>
    <submittedName>
        <fullName evidence="1">Glycosyltransferase</fullName>
    </submittedName>
</protein>
<reference evidence="1 2" key="1">
    <citation type="submission" date="2019-01" db="EMBL/GenBank/DDBJ databases">
        <title>Sinorhodobacter populi sp. nov. isolated from the symptomatic bark tissue of Populus euramericana canker.</title>
        <authorList>
            <person name="Xu G."/>
        </authorList>
    </citation>
    <scope>NUCLEOTIDE SEQUENCE [LARGE SCALE GENOMIC DNA]</scope>
    <source>
        <strain evidence="1 2">07D10-4-3</strain>
    </source>
</reference>
<sequence length="392" mass="42654">MALPADQPAGTTVEALSGRRSEDLPAVPEGWKTMSDRLRLGFLCAHDPYDRNSFSGTPSYMLDALQRCGSVELRVLGPWRPGLWGRILRKLRKRMGAKVGVPRASEMAGLDWVIIPVSSHLVAAHPEGAPGFVHVTDATPQFLRDFYNYDIPPESDKGEAAAIGHAAKVIYSSDFMARRAISEFGAQYAPRIHAVSFGLNLETLPPPPEPKPAPQPFLQLLFVGRDWQRKGGDVALAATEALNRRGIPTRLTVIGCDPGGLDGRADIEVIPFLDKNRPEDYARLTRAFAEAHFFILPTRADCTPMVVAEANAYGTPVLISDIGGISSLIEPGQNGEMLPPDADGNAYADRIAALIADPQAFEALCASSYAWCRDHLTWDAWANDIVKTLETS</sequence>
<dbReference type="CDD" id="cd03801">
    <property type="entry name" value="GT4_PimA-like"/>
    <property type="match status" value="1"/>
</dbReference>
<proteinExistence type="predicted"/>
<accession>A0A443KAG7</accession>